<keyword evidence="1" id="KW-0540">Nuclease</keyword>
<keyword evidence="6" id="KW-0234">DNA repair</keyword>
<keyword evidence="3" id="KW-0227">DNA damage</keyword>
<comment type="caution">
    <text evidence="7">The sequence shown here is derived from an EMBL/GenBank/DDBJ whole genome shotgun (WGS) entry which is preliminary data.</text>
</comment>
<evidence type="ECO:0000256" key="4">
    <source>
        <dbReference type="ARBA" id="ARBA00022769"/>
    </source>
</evidence>
<protein>
    <submittedName>
        <fullName evidence="7">UV DNA damage repair endonuclease UvsE</fullName>
    </submittedName>
</protein>
<sequence>MFVRLGYVAMSTLVENASPSKTMTATNFAKIADREAAINKLERLAADNLHNTLRLLRHNRAYDIRLYRFSSKLIPLIGHELLEGWDPFPALAEPFRAVGDYVKEHGMRVSFHPDHFTVLSTPRETVLRNSIDDLGRHLRMLEAMGLDERAKCNIHVGGTYGDKEQAGERFVAHVSELDEGIRRRLTLENDDKTFTALETLNLCERVGTPMVLDIHHHDVNPGMETVEQLWPRIAVTWTGEKIPPKIHMSSPKSDKDPRGHADYVNAGKLVEFLRKAAAAGTERLDVMLEAKMKDSALLRLMEEIAVLPGVVLAGQASFRIEV</sequence>
<dbReference type="InterPro" id="IPR004601">
    <property type="entry name" value="UvdE"/>
</dbReference>
<dbReference type="Pfam" id="PF03851">
    <property type="entry name" value="UvdE"/>
    <property type="match status" value="1"/>
</dbReference>
<dbReference type="Proteomes" id="UP001589619">
    <property type="component" value="Unassembled WGS sequence"/>
</dbReference>
<gene>
    <name evidence="7" type="primary">uvsE</name>
    <name evidence="7" type="ORF">ACFFNY_31385</name>
</gene>
<dbReference type="NCBIfam" id="TIGR00629">
    <property type="entry name" value="uvde"/>
    <property type="match status" value="1"/>
</dbReference>
<dbReference type="SUPFAM" id="SSF51658">
    <property type="entry name" value="Xylose isomerase-like"/>
    <property type="match status" value="1"/>
</dbReference>
<evidence type="ECO:0000256" key="1">
    <source>
        <dbReference type="ARBA" id="ARBA00022722"/>
    </source>
</evidence>
<organism evidence="7 8">
    <name type="scientific">Paenibacillus hodogayensis</name>
    <dbReference type="NCBI Taxonomy" id="279208"/>
    <lineage>
        <taxon>Bacteria</taxon>
        <taxon>Bacillati</taxon>
        <taxon>Bacillota</taxon>
        <taxon>Bacilli</taxon>
        <taxon>Bacillales</taxon>
        <taxon>Paenibacillaceae</taxon>
        <taxon>Paenibacillus</taxon>
    </lineage>
</organism>
<keyword evidence="2 7" id="KW-0255">Endonuclease</keyword>
<evidence type="ECO:0000313" key="7">
    <source>
        <dbReference type="EMBL" id="MFB9756103.1"/>
    </source>
</evidence>
<keyword evidence="4" id="KW-0228">DNA excision</keyword>
<evidence type="ECO:0000313" key="8">
    <source>
        <dbReference type="Proteomes" id="UP001589619"/>
    </source>
</evidence>
<name>A0ABV5W6H6_9BACL</name>
<reference evidence="7 8" key="1">
    <citation type="submission" date="2024-09" db="EMBL/GenBank/DDBJ databases">
        <authorList>
            <person name="Sun Q."/>
            <person name="Mori K."/>
        </authorList>
    </citation>
    <scope>NUCLEOTIDE SEQUENCE [LARGE SCALE GENOMIC DNA]</scope>
    <source>
        <strain evidence="7 8">JCM 12520</strain>
    </source>
</reference>
<accession>A0ABV5W6H6</accession>
<dbReference type="Gene3D" id="3.20.20.150">
    <property type="entry name" value="Divalent-metal-dependent TIM barrel enzymes"/>
    <property type="match status" value="1"/>
</dbReference>
<dbReference type="PANTHER" id="PTHR31290">
    <property type="entry name" value="UV-DAMAGE ENDONUCLEASE"/>
    <property type="match status" value="1"/>
</dbReference>
<dbReference type="RefSeq" id="WP_344913259.1">
    <property type="nucleotide sequence ID" value="NZ_BAAAYO010000012.1"/>
</dbReference>
<evidence type="ECO:0000256" key="5">
    <source>
        <dbReference type="ARBA" id="ARBA00022801"/>
    </source>
</evidence>
<evidence type="ECO:0000256" key="6">
    <source>
        <dbReference type="ARBA" id="ARBA00023204"/>
    </source>
</evidence>
<keyword evidence="8" id="KW-1185">Reference proteome</keyword>
<evidence type="ECO:0000256" key="3">
    <source>
        <dbReference type="ARBA" id="ARBA00022763"/>
    </source>
</evidence>
<dbReference type="PANTHER" id="PTHR31290:SF5">
    <property type="entry name" value="UV-DAMAGE ENDONUCLEASE"/>
    <property type="match status" value="1"/>
</dbReference>
<keyword evidence="5" id="KW-0378">Hydrolase</keyword>
<evidence type="ECO:0000256" key="2">
    <source>
        <dbReference type="ARBA" id="ARBA00022759"/>
    </source>
</evidence>
<proteinExistence type="predicted"/>
<dbReference type="GO" id="GO:0004519">
    <property type="term" value="F:endonuclease activity"/>
    <property type="evidence" value="ECO:0007669"/>
    <property type="project" value="UniProtKB-KW"/>
</dbReference>
<dbReference type="InterPro" id="IPR036237">
    <property type="entry name" value="Xyl_isomerase-like_sf"/>
</dbReference>
<dbReference type="EMBL" id="JBHMAG010000020">
    <property type="protein sequence ID" value="MFB9756103.1"/>
    <property type="molecule type" value="Genomic_DNA"/>
</dbReference>